<comment type="caution">
    <text evidence="2">The sequence shown here is derived from an EMBL/GenBank/DDBJ whole genome shotgun (WGS) entry which is preliminary data.</text>
</comment>
<dbReference type="EMBL" id="JBHFFA010000006">
    <property type="protein sequence ID" value="KAL2621118.1"/>
    <property type="molecule type" value="Genomic_DNA"/>
</dbReference>
<sequence length="160" mass="18230">MSKSFRLNSYKGAARDRRARNAHYDPEEGEIDPKYSSELDGMRTPVLLPNTRKCRGPESFRYPSVKKGKGVYSSSSKSNQKCDQKKMIKEEPCEWDVALLPLCPRVEKRSQSTVLTPSIDCVEAYAWRLAYLKQCATATRKFPADDTESHRGRRDSSTSE</sequence>
<proteinExistence type="predicted"/>
<feature type="region of interest" description="Disordered" evidence="1">
    <location>
        <begin position="141"/>
        <end position="160"/>
    </location>
</feature>
<protein>
    <submittedName>
        <fullName evidence="2">Uncharacterized protein</fullName>
    </submittedName>
</protein>
<evidence type="ECO:0000313" key="3">
    <source>
        <dbReference type="Proteomes" id="UP001605036"/>
    </source>
</evidence>
<evidence type="ECO:0000313" key="2">
    <source>
        <dbReference type="EMBL" id="KAL2621118.1"/>
    </source>
</evidence>
<feature type="compositionally biased region" description="Basic and acidic residues" evidence="1">
    <location>
        <begin position="22"/>
        <end position="41"/>
    </location>
</feature>
<name>A0ABD1Y2Y3_9MARC</name>
<keyword evidence="3" id="KW-1185">Reference proteome</keyword>
<gene>
    <name evidence="2" type="ORF">R1flu_001323</name>
</gene>
<dbReference type="AlphaFoldDB" id="A0ABD1Y2Y3"/>
<accession>A0ABD1Y2Y3</accession>
<dbReference type="Proteomes" id="UP001605036">
    <property type="component" value="Unassembled WGS sequence"/>
</dbReference>
<feature type="compositionally biased region" description="Basic and acidic residues" evidence="1">
    <location>
        <begin position="142"/>
        <end position="160"/>
    </location>
</feature>
<reference evidence="2 3" key="1">
    <citation type="submission" date="2024-09" db="EMBL/GenBank/DDBJ databases">
        <title>Chromosome-scale assembly of Riccia fluitans.</title>
        <authorList>
            <person name="Paukszto L."/>
            <person name="Sawicki J."/>
            <person name="Karawczyk K."/>
            <person name="Piernik-Szablinska J."/>
            <person name="Szczecinska M."/>
            <person name="Mazdziarz M."/>
        </authorList>
    </citation>
    <scope>NUCLEOTIDE SEQUENCE [LARGE SCALE GENOMIC DNA]</scope>
    <source>
        <strain evidence="2">Rf_01</strain>
        <tissue evidence="2">Aerial parts of the thallus</tissue>
    </source>
</reference>
<organism evidence="2 3">
    <name type="scientific">Riccia fluitans</name>
    <dbReference type="NCBI Taxonomy" id="41844"/>
    <lineage>
        <taxon>Eukaryota</taxon>
        <taxon>Viridiplantae</taxon>
        <taxon>Streptophyta</taxon>
        <taxon>Embryophyta</taxon>
        <taxon>Marchantiophyta</taxon>
        <taxon>Marchantiopsida</taxon>
        <taxon>Marchantiidae</taxon>
        <taxon>Marchantiales</taxon>
        <taxon>Ricciaceae</taxon>
        <taxon>Riccia</taxon>
    </lineage>
</organism>
<feature type="compositionally biased region" description="Low complexity" evidence="1">
    <location>
        <begin position="70"/>
        <end position="79"/>
    </location>
</feature>
<evidence type="ECO:0000256" key="1">
    <source>
        <dbReference type="SAM" id="MobiDB-lite"/>
    </source>
</evidence>
<feature type="region of interest" description="Disordered" evidence="1">
    <location>
        <begin position="1"/>
        <end position="83"/>
    </location>
</feature>